<dbReference type="Pfam" id="PF02798">
    <property type="entry name" value="GST_N"/>
    <property type="match status" value="1"/>
</dbReference>
<dbReference type="InterPro" id="IPR004045">
    <property type="entry name" value="Glutathione_S-Trfase_N"/>
</dbReference>
<dbReference type="PANTHER" id="PTHR44051:SF2">
    <property type="entry name" value="HYPOTHETICAL GLUTATHIONE S-TRANSFERASE LIKE PROTEIN"/>
    <property type="match status" value="1"/>
</dbReference>
<keyword evidence="4" id="KW-0808">Transferase</keyword>
<dbReference type="InterPro" id="IPR036249">
    <property type="entry name" value="Thioredoxin-like_sf"/>
</dbReference>
<organism evidence="4 5">
    <name type="scientific">Thioclava dalianensis</name>
    <dbReference type="NCBI Taxonomy" id="1185766"/>
    <lineage>
        <taxon>Bacteria</taxon>
        <taxon>Pseudomonadati</taxon>
        <taxon>Pseudomonadota</taxon>
        <taxon>Alphaproteobacteria</taxon>
        <taxon>Rhodobacterales</taxon>
        <taxon>Paracoccaceae</taxon>
        <taxon>Thioclava</taxon>
    </lineage>
</organism>
<evidence type="ECO:0000313" key="5">
    <source>
        <dbReference type="Proteomes" id="UP000027725"/>
    </source>
</evidence>
<dbReference type="AlphaFoldDB" id="A0A074TA34"/>
<gene>
    <name evidence="4" type="ORF">DL1_09215</name>
</gene>
<dbReference type="Gene3D" id="3.40.30.10">
    <property type="entry name" value="Glutaredoxin"/>
    <property type="match status" value="1"/>
</dbReference>
<protein>
    <submittedName>
        <fullName evidence="4">Glutathione S-transferase</fullName>
    </submittedName>
</protein>
<dbReference type="EMBL" id="JHEH01000026">
    <property type="protein sequence ID" value="KEP68661.1"/>
    <property type="molecule type" value="Genomic_DNA"/>
</dbReference>
<dbReference type="RefSeq" id="WP_038068195.1">
    <property type="nucleotide sequence ID" value="NZ_FOVB01000001.1"/>
</dbReference>
<dbReference type="Pfam" id="PF00043">
    <property type="entry name" value="GST_C"/>
    <property type="match status" value="1"/>
</dbReference>
<dbReference type="eggNOG" id="COG0625">
    <property type="taxonomic scope" value="Bacteria"/>
</dbReference>
<evidence type="ECO:0000259" key="3">
    <source>
        <dbReference type="PROSITE" id="PS50405"/>
    </source>
</evidence>
<sequence>MKLYSMPSSGNSYKVRLLLALQGRAYERVDVEYDSEALAQAHLSGALPFGKAPALHLDDGRVLAESNAILCYLGQGSDFTPTDNFAQAQMLSWMFWEQNQHEGVIAVRAALLHYEHRKPEATPQRLEELLTRGNALLQVMEDTLKAQTWLAGEAITLADICLYGYTHTADTRGGYDLRPYPALCAWRDRIAALPGYVGLDG</sequence>
<dbReference type="STRING" id="1185766.SAMN05216224_1011060"/>
<keyword evidence="5" id="KW-1185">Reference proteome</keyword>
<comment type="caution">
    <text evidence="4">The sequence shown here is derived from an EMBL/GenBank/DDBJ whole genome shotgun (WGS) entry which is preliminary data.</text>
</comment>
<dbReference type="SFLD" id="SFLDS00019">
    <property type="entry name" value="Glutathione_Transferase_(cytos"/>
    <property type="match status" value="1"/>
</dbReference>
<feature type="domain" description="GST C-terminal" evidence="3">
    <location>
        <begin position="83"/>
        <end position="201"/>
    </location>
</feature>
<dbReference type="InterPro" id="IPR040079">
    <property type="entry name" value="Glutathione_S-Trfase"/>
</dbReference>
<dbReference type="PANTHER" id="PTHR44051">
    <property type="entry name" value="GLUTATHIONE S-TRANSFERASE-RELATED"/>
    <property type="match status" value="1"/>
</dbReference>
<evidence type="ECO:0000259" key="2">
    <source>
        <dbReference type="PROSITE" id="PS50404"/>
    </source>
</evidence>
<dbReference type="SUPFAM" id="SSF52833">
    <property type="entry name" value="Thioredoxin-like"/>
    <property type="match status" value="1"/>
</dbReference>
<dbReference type="Proteomes" id="UP000027725">
    <property type="component" value="Unassembled WGS sequence"/>
</dbReference>
<dbReference type="SFLD" id="SFLDG00358">
    <property type="entry name" value="Main_(cytGST)"/>
    <property type="match status" value="1"/>
</dbReference>
<dbReference type="InterPro" id="IPR010987">
    <property type="entry name" value="Glutathione-S-Trfase_C-like"/>
</dbReference>
<accession>A0A074TA34</accession>
<reference evidence="4 5" key="1">
    <citation type="submission" date="2014-03" db="EMBL/GenBank/DDBJ databases">
        <title>The draft genome sequence of Thioclava dalianensis DLFJ1-1.</title>
        <authorList>
            <person name="Lai Q."/>
            <person name="Shao Z."/>
        </authorList>
    </citation>
    <scope>NUCLEOTIDE SEQUENCE [LARGE SCALE GENOMIC DNA]</scope>
    <source>
        <strain evidence="4 5">DLFJ1-1</strain>
    </source>
</reference>
<dbReference type="InterPro" id="IPR004046">
    <property type="entry name" value="GST_C"/>
</dbReference>
<evidence type="ECO:0000313" key="4">
    <source>
        <dbReference type="EMBL" id="KEP68661.1"/>
    </source>
</evidence>
<dbReference type="OrthoDB" id="9810080at2"/>
<dbReference type="GO" id="GO:0016740">
    <property type="term" value="F:transferase activity"/>
    <property type="evidence" value="ECO:0007669"/>
    <property type="project" value="UniProtKB-KW"/>
</dbReference>
<dbReference type="Gene3D" id="1.20.1050.10">
    <property type="match status" value="1"/>
</dbReference>
<comment type="similarity">
    <text evidence="1">Belongs to the GST superfamily.</text>
</comment>
<feature type="domain" description="GST N-terminal" evidence="2">
    <location>
        <begin position="1"/>
        <end position="81"/>
    </location>
</feature>
<name>A0A074TA34_9RHOB</name>
<dbReference type="SUPFAM" id="SSF47616">
    <property type="entry name" value="GST C-terminal domain-like"/>
    <property type="match status" value="1"/>
</dbReference>
<proteinExistence type="inferred from homology"/>
<evidence type="ECO:0000256" key="1">
    <source>
        <dbReference type="RuleBase" id="RU003494"/>
    </source>
</evidence>
<dbReference type="InterPro" id="IPR036282">
    <property type="entry name" value="Glutathione-S-Trfase_C_sf"/>
</dbReference>
<dbReference type="PROSITE" id="PS50405">
    <property type="entry name" value="GST_CTER"/>
    <property type="match status" value="1"/>
</dbReference>
<dbReference type="PROSITE" id="PS50404">
    <property type="entry name" value="GST_NTER"/>
    <property type="match status" value="1"/>
</dbReference>